<comment type="pathway">
    <text evidence="3">Amino-acid biosynthesis; L-methionine biosynthesis via de novo pathway; L-homoserine from L-aspartate: step 1/3.</text>
</comment>
<dbReference type="InterPro" id="IPR018042">
    <property type="entry name" value="Aspartate_kinase_CS"/>
</dbReference>
<reference evidence="29" key="2">
    <citation type="journal article" date="2021" name="PeerJ">
        <title>Extensive microbial diversity within the chicken gut microbiome revealed by metagenomics and culture.</title>
        <authorList>
            <person name="Gilroy R."/>
            <person name="Ravi A."/>
            <person name="Getino M."/>
            <person name="Pursley I."/>
            <person name="Horton D.L."/>
            <person name="Alikhan N.F."/>
            <person name="Baker D."/>
            <person name="Gharbi K."/>
            <person name="Hall N."/>
            <person name="Watson M."/>
            <person name="Adriaenssens E.M."/>
            <person name="Foster-Nyarko E."/>
            <person name="Jarju S."/>
            <person name="Secka A."/>
            <person name="Antonio M."/>
            <person name="Oren A."/>
            <person name="Chaudhuri R.R."/>
            <person name="La Ragione R."/>
            <person name="Hildebrand F."/>
            <person name="Pallen M.J."/>
        </authorList>
    </citation>
    <scope>NUCLEOTIDE SEQUENCE</scope>
    <source>
        <strain evidence="29">B3-1481</strain>
    </source>
</reference>
<keyword evidence="13" id="KW-0547">Nucleotide-binding</keyword>
<evidence type="ECO:0000256" key="15">
    <source>
        <dbReference type="ARBA" id="ARBA00022840"/>
    </source>
</evidence>
<dbReference type="GO" id="GO:0046872">
    <property type="term" value="F:metal ion binding"/>
    <property type="evidence" value="ECO:0007669"/>
    <property type="project" value="UniProtKB-KW"/>
</dbReference>
<evidence type="ECO:0000256" key="12">
    <source>
        <dbReference type="ARBA" id="ARBA00022723"/>
    </source>
</evidence>
<dbReference type="SUPFAM" id="SSF51735">
    <property type="entry name" value="NAD(P)-binding Rossmann-fold domains"/>
    <property type="match status" value="1"/>
</dbReference>
<comment type="pathway">
    <text evidence="5">Amino-acid biosynthesis; L-methionine biosynthesis via de novo pathway; L-homoserine from L-aspartate: step 3/3.</text>
</comment>
<comment type="similarity">
    <text evidence="8">In the N-terminal section; belongs to the aspartokinase family.</text>
</comment>
<organism evidence="29 30">
    <name type="scientific">Candidatus Cryptobacteroides avistercoris</name>
    <dbReference type="NCBI Taxonomy" id="2840758"/>
    <lineage>
        <taxon>Bacteria</taxon>
        <taxon>Pseudomonadati</taxon>
        <taxon>Bacteroidota</taxon>
        <taxon>Bacteroidia</taxon>
        <taxon>Bacteroidales</taxon>
        <taxon>Candidatus Cryptobacteroides</taxon>
    </lineage>
</organism>
<dbReference type="GO" id="GO:0005524">
    <property type="term" value="F:ATP binding"/>
    <property type="evidence" value="ECO:0007669"/>
    <property type="project" value="UniProtKB-KW"/>
</dbReference>
<evidence type="ECO:0000256" key="14">
    <source>
        <dbReference type="ARBA" id="ARBA00022777"/>
    </source>
</evidence>
<dbReference type="InterPro" id="IPR042199">
    <property type="entry name" value="AsparK_Bifunc_asparK/hSer_DH"/>
</dbReference>
<dbReference type="InterPro" id="IPR036291">
    <property type="entry name" value="NAD(P)-bd_dom_sf"/>
</dbReference>
<evidence type="ECO:0000256" key="10">
    <source>
        <dbReference type="ARBA" id="ARBA00022679"/>
    </source>
</evidence>
<dbReference type="InterPro" id="IPR001342">
    <property type="entry name" value="HDH_cat"/>
</dbReference>
<evidence type="ECO:0000256" key="20">
    <source>
        <dbReference type="ARBA" id="ARBA00023154"/>
    </source>
</evidence>
<dbReference type="SUPFAM" id="SSF55347">
    <property type="entry name" value="Glyceraldehyde-3-phosphate dehydrogenase-like, C-terminal domain"/>
    <property type="match status" value="1"/>
</dbReference>
<dbReference type="EC" id="2.7.2.4" evidence="29"/>
<dbReference type="Gene3D" id="3.30.360.10">
    <property type="entry name" value="Dihydrodipicolinate Reductase, domain 2"/>
    <property type="match status" value="1"/>
</dbReference>
<evidence type="ECO:0000256" key="22">
    <source>
        <dbReference type="ARBA" id="ARBA00023268"/>
    </source>
</evidence>
<comment type="caution">
    <text evidence="29">The sequence shown here is derived from an EMBL/GenBank/DDBJ whole genome shotgun (WGS) entry which is preliminary data.</text>
</comment>
<dbReference type="EMBL" id="JADILW010000019">
    <property type="protein sequence ID" value="MBO8479729.1"/>
    <property type="molecule type" value="Genomic_DNA"/>
</dbReference>
<evidence type="ECO:0000256" key="18">
    <source>
        <dbReference type="ARBA" id="ARBA00023027"/>
    </source>
</evidence>
<keyword evidence="18" id="KW-0520">NAD</keyword>
<evidence type="ECO:0000256" key="3">
    <source>
        <dbReference type="ARBA" id="ARBA00004986"/>
    </source>
</evidence>
<accession>A0A9D9IVD7</accession>
<dbReference type="Gene3D" id="3.40.1160.10">
    <property type="entry name" value="Acetylglutamate kinase-like"/>
    <property type="match status" value="1"/>
</dbReference>
<evidence type="ECO:0000256" key="8">
    <source>
        <dbReference type="ARBA" id="ARBA00010046"/>
    </source>
</evidence>
<comment type="cofactor">
    <cofactor evidence="1">
        <name>a metal cation</name>
        <dbReference type="ChEBI" id="CHEBI:25213"/>
    </cofactor>
</comment>
<keyword evidence="9" id="KW-0028">Amino-acid biosynthesis</keyword>
<dbReference type="Pfam" id="PF03447">
    <property type="entry name" value="NAD_binding_3"/>
    <property type="match status" value="1"/>
</dbReference>
<comment type="pathway">
    <text evidence="2">Amino-acid biosynthesis; L-lysine biosynthesis via DAP pathway; (S)-tetrahydrodipicolinate from L-aspartate: step 1/4.</text>
</comment>
<evidence type="ECO:0000256" key="5">
    <source>
        <dbReference type="ARBA" id="ARBA00005062"/>
    </source>
</evidence>
<keyword evidence="21" id="KW-0486">Methionine biosynthesis</keyword>
<evidence type="ECO:0000256" key="21">
    <source>
        <dbReference type="ARBA" id="ARBA00023167"/>
    </source>
</evidence>
<dbReference type="GO" id="GO:0004412">
    <property type="term" value="F:homoserine dehydrogenase activity"/>
    <property type="evidence" value="ECO:0007669"/>
    <property type="project" value="UniProtKB-EC"/>
</dbReference>
<comment type="pathway">
    <text evidence="4">Amino-acid biosynthesis; L-threonine biosynthesis; L-threonine from L-aspartate: step 3/5.</text>
</comment>
<dbReference type="Gene3D" id="3.40.50.720">
    <property type="entry name" value="NAD(P)-binding Rossmann-like Domain"/>
    <property type="match status" value="1"/>
</dbReference>
<keyword evidence="11" id="KW-0791">Threonine biosynthesis</keyword>
<dbReference type="PANTHER" id="PTHR43070">
    <property type="match status" value="1"/>
</dbReference>
<feature type="domain" description="Aspartate/homoserine dehydrogenase NAD-binding" evidence="28">
    <location>
        <begin position="377"/>
        <end position="510"/>
    </location>
</feature>
<keyword evidence="22" id="KW-0511">Multifunctional enzyme</keyword>
<protein>
    <submittedName>
        <fullName evidence="29">Aspartate kinase</fullName>
        <ecNumber evidence="29">2.7.2.4</ecNumber>
    </submittedName>
</protein>
<reference evidence="29" key="1">
    <citation type="submission" date="2020-10" db="EMBL/GenBank/DDBJ databases">
        <authorList>
            <person name="Gilroy R."/>
        </authorList>
    </citation>
    <scope>NUCLEOTIDE SEQUENCE</scope>
    <source>
        <strain evidence="29">B3-1481</strain>
    </source>
</reference>
<evidence type="ECO:0000259" key="27">
    <source>
        <dbReference type="Pfam" id="PF00742"/>
    </source>
</evidence>
<feature type="domain" description="Homoserine dehydrogenase catalytic" evidence="27">
    <location>
        <begin position="519"/>
        <end position="721"/>
    </location>
</feature>
<dbReference type="GO" id="GO:0009086">
    <property type="term" value="P:methionine biosynthetic process"/>
    <property type="evidence" value="ECO:0007669"/>
    <property type="project" value="UniProtKB-KW"/>
</dbReference>
<dbReference type="Pfam" id="PF00742">
    <property type="entry name" value="Homoserine_dh"/>
    <property type="match status" value="1"/>
</dbReference>
<evidence type="ECO:0000256" key="16">
    <source>
        <dbReference type="ARBA" id="ARBA00022857"/>
    </source>
</evidence>
<evidence type="ECO:0000256" key="17">
    <source>
        <dbReference type="ARBA" id="ARBA00023002"/>
    </source>
</evidence>
<comment type="catalytic activity">
    <reaction evidence="24">
        <text>L-aspartate + ATP = 4-phospho-L-aspartate + ADP</text>
        <dbReference type="Rhea" id="RHEA:23776"/>
        <dbReference type="ChEBI" id="CHEBI:29991"/>
        <dbReference type="ChEBI" id="CHEBI:30616"/>
        <dbReference type="ChEBI" id="CHEBI:57535"/>
        <dbReference type="ChEBI" id="CHEBI:456216"/>
        <dbReference type="EC" id="2.7.2.4"/>
    </reaction>
    <physiologicalReaction direction="left-to-right" evidence="24">
        <dbReference type="Rhea" id="RHEA:23777"/>
    </physiologicalReaction>
</comment>
<dbReference type="GO" id="GO:0009085">
    <property type="term" value="P:lysine biosynthetic process"/>
    <property type="evidence" value="ECO:0007669"/>
    <property type="project" value="UniProtKB-KW"/>
</dbReference>
<dbReference type="Proteomes" id="UP000823769">
    <property type="component" value="Unassembled WGS sequence"/>
</dbReference>
<evidence type="ECO:0000256" key="4">
    <source>
        <dbReference type="ARBA" id="ARBA00005056"/>
    </source>
</evidence>
<keyword evidence="15" id="KW-0067">ATP-binding</keyword>
<dbReference type="SUPFAM" id="SSF53633">
    <property type="entry name" value="Carbamate kinase-like"/>
    <property type="match status" value="1"/>
</dbReference>
<dbReference type="InterPro" id="IPR045865">
    <property type="entry name" value="ACT-like_dom_sf"/>
</dbReference>
<evidence type="ECO:0000256" key="11">
    <source>
        <dbReference type="ARBA" id="ARBA00022697"/>
    </source>
</evidence>
<dbReference type="SUPFAM" id="SSF55021">
    <property type="entry name" value="ACT-like"/>
    <property type="match status" value="1"/>
</dbReference>
<dbReference type="InterPro" id="IPR011147">
    <property type="entry name" value="Bifunc_Aspkin/hSer_DH"/>
</dbReference>
<dbReference type="PANTHER" id="PTHR43070:SF3">
    <property type="entry name" value="HOMOSERINE DEHYDROGENASE"/>
    <property type="match status" value="1"/>
</dbReference>
<evidence type="ECO:0000256" key="24">
    <source>
        <dbReference type="ARBA" id="ARBA00048561"/>
    </source>
</evidence>
<keyword evidence="20" id="KW-0457">Lysine biosynthesis</keyword>
<evidence type="ECO:0000259" key="28">
    <source>
        <dbReference type="Pfam" id="PF03447"/>
    </source>
</evidence>
<dbReference type="InterPro" id="IPR036393">
    <property type="entry name" value="AceGlu_kinase-like_sf"/>
</dbReference>
<keyword evidence="19" id="KW-0915">Sodium</keyword>
<keyword evidence="12" id="KW-0479">Metal-binding</keyword>
<evidence type="ECO:0000256" key="2">
    <source>
        <dbReference type="ARBA" id="ARBA00004766"/>
    </source>
</evidence>
<evidence type="ECO:0000256" key="7">
    <source>
        <dbReference type="ARBA" id="ARBA00007952"/>
    </source>
</evidence>
<sequence length="723" mass="77551">MQVLKFGGSSVADATRISAVMDIVEAALARDRVILVCSAISGCTDALIEIGRTSEPAARAALIGKLRNRHLGIVRRLFTGAERESAEAMLEELFCALENYSGTCFESFGELFSTRIIERKFACDGVGSLWLDSRKLVMTAGGKVDEGRTYPAMAAAVAAAPDVRLFVAPGFIASDENGQVTTLGRGGSDYSAALYAAGTGADTLQIWTDVPGIMTANPKVVPSAQTIPDISYRAALELAENGAKVLYAPTVMPAMEKGTDINIRNTFDPRHPGTVISGRFRPAGDAWMGVTSLAVPGRDESRLCIVGEAVASRRAAAGRMVSALAEAGISPVGEVYGEGGVFFVNVKSLVENEAVAALHREFFEDRSVVSINVFLAGYGAVGKALVELAERSRSRIEARTGRSINIVGVSDSRRFVIDMRGIPAEDIPMRLSEGESAEGGAYVAAVCAAAPRKSVFADCTDDHSLYLRYEELLRSGVNVVTSNRRSVAVPYVQYAAIKAAARENGAYFRYDTTVGNALPILESIAGSANCSDGIESVEAVVSCTLNYVITGYDGARSDSLATLLRRAQSEGLTETDPRTDLGGRDVLRKLLIMAREAGIPLEEQDVEITPMLGPEFFDCPLDEFYARLAAYEPRFIQREAELDNAGLRQRFVASLRRDPAARLGYKAEIKMRLVGMDSPFYWISGTENVTVVRSEYSSPLVIKGAGEGVKLAATGIIKDILMQ</sequence>
<evidence type="ECO:0000256" key="25">
    <source>
        <dbReference type="ARBA" id="ARBA00048841"/>
    </source>
</evidence>
<evidence type="ECO:0000256" key="13">
    <source>
        <dbReference type="ARBA" id="ARBA00022741"/>
    </source>
</evidence>
<dbReference type="InterPro" id="IPR005106">
    <property type="entry name" value="Asp/hSer_DH_NAD-bd"/>
</dbReference>
<comment type="similarity">
    <text evidence="7">In the C-terminal section; belongs to the homoserine dehydrogenase family.</text>
</comment>
<comment type="catalytic activity">
    <reaction evidence="25">
        <text>L-homoserine + NADP(+) = L-aspartate 4-semialdehyde + NADPH + H(+)</text>
        <dbReference type="Rhea" id="RHEA:15761"/>
        <dbReference type="ChEBI" id="CHEBI:15378"/>
        <dbReference type="ChEBI" id="CHEBI:57476"/>
        <dbReference type="ChEBI" id="CHEBI:57783"/>
        <dbReference type="ChEBI" id="CHEBI:58349"/>
        <dbReference type="ChEBI" id="CHEBI:537519"/>
        <dbReference type="EC" id="1.1.1.3"/>
    </reaction>
    <physiologicalReaction direction="right-to-left" evidence="25">
        <dbReference type="Rhea" id="RHEA:15763"/>
    </physiologicalReaction>
</comment>
<evidence type="ECO:0000256" key="9">
    <source>
        <dbReference type="ARBA" id="ARBA00022605"/>
    </source>
</evidence>
<dbReference type="Gene3D" id="1.20.120.1320">
    <property type="entry name" value="Aspartokinase, catalytic domain"/>
    <property type="match status" value="1"/>
</dbReference>
<evidence type="ECO:0000256" key="1">
    <source>
        <dbReference type="ARBA" id="ARBA00001920"/>
    </source>
</evidence>
<keyword evidence="14 29" id="KW-0418">Kinase</keyword>
<dbReference type="PROSITE" id="PS01042">
    <property type="entry name" value="HOMOSER_DHGENASE"/>
    <property type="match status" value="1"/>
</dbReference>
<dbReference type="GO" id="GO:0009088">
    <property type="term" value="P:threonine biosynthetic process"/>
    <property type="evidence" value="ECO:0007669"/>
    <property type="project" value="UniProtKB-KW"/>
</dbReference>
<evidence type="ECO:0000256" key="6">
    <source>
        <dbReference type="ARBA" id="ARBA00005139"/>
    </source>
</evidence>
<evidence type="ECO:0000256" key="23">
    <source>
        <dbReference type="ARBA" id="ARBA00044938"/>
    </source>
</evidence>
<keyword evidence="17" id="KW-0560">Oxidoreductase</keyword>
<keyword evidence="10 29" id="KW-0808">Transferase</keyword>
<dbReference type="AlphaFoldDB" id="A0A9D9IVD7"/>
<comment type="pathway">
    <text evidence="6">Amino-acid biosynthesis; L-threonine biosynthesis; L-threonine from L-aspartate: step 1/5.</text>
</comment>
<feature type="domain" description="Aspartate/glutamate/uridylate kinase" evidence="26">
    <location>
        <begin position="2"/>
        <end position="265"/>
    </location>
</feature>
<dbReference type="Pfam" id="PF00696">
    <property type="entry name" value="AA_kinase"/>
    <property type="match status" value="1"/>
</dbReference>
<proteinExistence type="inferred from homology"/>
<dbReference type="InterPro" id="IPR001048">
    <property type="entry name" value="Asp/Glu/Uridylate_kinase"/>
</dbReference>
<dbReference type="GO" id="GO:0050661">
    <property type="term" value="F:NADP binding"/>
    <property type="evidence" value="ECO:0007669"/>
    <property type="project" value="InterPro"/>
</dbReference>
<name>A0A9D9IVD7_9BACT</name>
<evidence type="ECO:0000313" key="29">
    <source>
        <dbReference type="EMBL" id="MBO8479729.1"/>
    </source>
</evidence>
<dbReference type="InterPro" id="IPR019811">
    <property type="entry name" value="HDH_CS"/>
</dbReference>
<dbReference type="GO" id="GO:0004072">
    <property type="term" value="F:aspartate kinase activity"/>
    <property type="evidence" value="ECO:0007669"/>
    <property type="project" value="UniProtKB-EC"/>
</dbReference>
<comment type="function">
    <text evidence="23">Bifunctional aspartate kinase and homoserine dehydrogenase that catalyzes the first and the third steps toward the synthesis of lysine, methionine and threonine from aspartate.</text>
</comment>
<evidence type="ECO:0000313" key="30">
    <source>
        <dbReference type="Proteomes" id="UP000823769"/>
    </source>
</evidence>
<gene>
    <name evidence="29" type="ORF">IAB76_01255</name>
</gene>
<evidence type="ECO:0000259" key="26">
    <source>
        <dbReference type="Pfam" id="PF00696"/>
    </source>
</evidence>
<evidence type="ECO:0000256" key="19">
    <source>
        <dbReference type="ARBA" id="ARBA00023053"/>
    </source>
</evidence>
<dbReference type="NCBIfam" id="TIGR00657">
    <property type="entry name" value="asp_kinases"/>
    <property type="match status" value="1"/>
</dbReference>
<keyword evidence="16" id="KW-0521">NADP</keyword>
<dbReference type="InterPro" id="IPR001341">
    <property type="entry name" value="Asp_kinase"/>
</dbReference>
<dbReference type="PROSITE" id="PS00324">
    <property type="entry name" value="ASPARTOKINASE"/>
    <property type="match status" value="1"/>
</dbReference>